<evidence type="ECO:0000256" key="1">
    <source>
        <dbReference type="SAM" id="Phobius"/>
    </source>
</evidence>
<sequence length="128" mass="14706">VRTPRYGFKTFLLLTLGLYSGLRDLLLLPWPDLELHLSGDEFLRKLKFICHWSNPFKDFERSNVSGIKLSSFSESDHTFLSLQALSNLHYLFSGFMDYLWSQLYLLTITGSTNIVLAVLTTKLAVLKT</sequence>
<keyword evidence="1" id="KW-0472">Membrane</keyword>
<accession>A0ABQ5C4E0</accession>
<dbReference type="EMBL" id="BQNB010013924">
    <property type="protein sequence ID" value="GJT21881.1"/>
    <property type="molecule type" value="Genomic_DNA"/>
</dbReference>
<keyword evidence="1" id="KW-1133">Transmembrane helix</keyword>
<evidence type="ECO:0000313" key="2">
    <source>
        <dbReference type="EMBL" id="GJT21881.1"/>
    </source>
</evidence>
<feature type="non-terminal residue" evidence="2">
    <location>
        <position position="1"/>
    </location>
</feature>
<organism evidence="2 3">
    <name type="scientific">Tanacetum coccineum</name>
    <dbReference type="NCBI Taxonomy" id="301880"/>
    <lineage>
        <taxon>Eukaryota</taxon>
        <taxon>Viridiplantae</taxon>
        <taxon>Streptophyta</taxon>
        <taxon>Embryophyta</taxon>
        <taxon>Tracheophyta</taxon>
        <taxon>Spermatophyta</taxon>
        <taxon>Magnoliopsida</taxon>
        <taxon>eudicotyledons</taxon>
        <taxon>Gunneridae</taxon>
        <taxon>Pentapetalae</taxon>
        <taxon>asterids</taxon>
        <taxon>campanulids</taxon>
        <taxon>Asterales</taxon>
        <taxon>Asteraceae</taxon>
        <taxon>Asteroideae</taxon>
        <taxon>Anthemideae</taxon>
        <taxon>Anthemidinae</taxon>
        <taxon>Tanacetum</taxon>
    </lineage>
</organism>
<gene>
    <name evidence="2" type="ORF">Tco_0891818</name>
</gene>
<keyword evidence="3" id="KW-1185">Reference proteome</keyword>
<dbReference type="Proteomes" id="UP001151760">
    <property type="component" value="Unassembled WGS sequence"/>
</dbReference>
<protein>
    <submittedName>
        <fullName evidence="2">Uncharacterized protein</fullName>
    </submittedName>
</protein>
<keyword evidence="1" id="KW-0812">Transmembrane</keyword>
<reference evidence="2" key="1">
    <citation type="journal article" date="2022" name="Int. J. Mol. Sci.">
        <title>Draft Genome of Tanacetum Coccineum: Genomic Comparison of Closely Related Tanacetum-Family Plants.</title>
        <authorList>
            <person name="Yamashiro T."/>
            <person name="Shiraishi A."/>
            <person name="Nakayama K."/>
            <person name="Satake H."/>
        </authorList>
    </citation>
    <scope>NUCLEOTIDE SEQUENCE</scope>
</reference>
<comment type="caution">
    <text evidence="2">The sequence shown here is derived from an EMBL/GenBank/DDBJ whole genome shotgun (WGS) entry which is preliminary data.</text>
</comment>
<evidence type="ECO:0000313" key="3">
    <source>
        <dbReference type="Proteomes" id="UP001151760"/>
    </source>
</evidence>
<proteinExistence type="predicted"/>
<reference evidence="2" key="2">
    <citation type="submission" date="2022-01" db="EMBL/GenBank/DDBJ databases">
        <authorList>
            <person name="Yamashiro T."/>
            <person name="Shiraishi A."/>
            <person name="Satake H."/>
            <person name="Nakayama K."/>
        </authorList>
    </citation>
    <scope>NUCLEOTIDE SEQUENCE</scope>
</reference>
<name>A0ABQ5C4E0_9ASTR</name>
<feature type="transmembrane region" description="Helical" evidence="1">
    <location>
        <begin position="103"/>
        <end position="125"/>
    </location>
</feature>